<evidence type="ECO:0000313" key="2">
    <source>
        <dbReference type="WBParaSite" id="RSKR_0000529200.1"/>
    </source>
</evidence>
<reference evidence="2" key="1">
    <citation type="submission" date="2016-11" db="UniProtKB">
        <authorList>
            <consortium name="WormBaseParasite"/>
        </authorList>
    </citation>
    <scope>IDENTIFICATION</scope>
    <source>
        <strain evidence="2">KR3021</strain>
    </source>
</reference>
<organism evidence="1 2">
    <name type="scientific">Rhabditophanes sp. KR3021</name>
    <dbReference type="NCBI Taxonomy" id="114890"/>
    <lineage>
        <taxon>Eukaryota</taxon>
        <taxon>Metazoa</taxon>
        <taxon>Ecdysozoa</taxon>
        <taxon>Nematoda</taxon>
        <taxon>Chromadorea</taxon>
        <taxon>Rhabditida</taxon>
        <taxon>Tylenchina</taxon>
        <taxon>Panagrolaimomorpha</taxon>
        <taxon>Strongyloidoidea</taxon>
        <taxon>Alloionematidae</taxon>
        <taxon>Rhabditophanes</taxon>
    </lineage>
</organism>
<proteinExistence type="predicted"/>
<protein>
    <submittedName>
        <fullName evidence="2">Receptor protein-tyrosine kinase</fullName>
    </submittedName>
</protein>
<dbReference type="Proteomes" id="UP000095286">
    <property type="component" value="Unplaced"/>
</dbReference>
<name>A0AC35TWX3_9BILA</name>
<evidence type="ECO:0000313" key="1">
    <source>
        <dbReference type="Proteomes" id="UP000095286"/>
    </source>
</evidence>
<accession>A0AC35TWX3</accession>
<sequence length="1036" mass="116349">MNNQHHHKNRIQRRHDDLILEPSGDYDLVYGDDPSTMTEDGDQRPYIRLSSFLSNQTRDAGNEVRFKCEAAGSPLPITFQWLKNHVPLEKQKRVKIRNKDYSSKLTITELDVLDSAYYQCIVSNSAGSVNSTAVLRVNKATNNQKNTKNKPNKGKHNNLEISGEEISNDYFDEMDGGRLIDEEDKPLDGNTFTVGGESSSYGQGKVDGFGEVGVMDQWLNEVTLKVGECIPYKGSACRDYLRGKYVMVTSENREDIYDIDRNLRAATTFIQNMRGVKSECKQYSHAVACYHMFKVCHQPQISKGGRRYGGGQNVPNLTQLCHSDCQKLTNQMCPEELTLAAAHELVGDGPKAMLPKCDSLPPDTSNCFALLGKPNAKEEVVVPEPFNLPKNDKKNDEWCYMKDGSKYNGNVETSKTGKVCSHWVDANSQDFNVITYPQLKSSRNYCRNPGGKRNKPWCYVGHGEEEYCSIEQCPSSITFENDNSNSLGSQFTKMWKDVPQQYQLMTVCATGIFSLFLVFLICCLCCCRNKKKNNVNRRGLNGDAKEGKKHLMATAHDETTTTTSYNRMMGNIQGSSGVGMDNGIGSPYEISSLLSRGTNPYHSNGMSHPMMQQQHIPYSQHSHPSSDPPAEPYVIPEIESQYLKPEDMIGEGFFSYIRIGSYKKRNTNNLQQVVIVSLKPHCSKMEKENFEESLTSVASFEHPNILKLLGACYLIRTEISGIFDYEVQVDLNQFLKRRSTPNNLHDHGDSDDFLKIALQIAQGMDYLCCHGFVHQDLATRNCYISDERTIKISTFHMIRNGYEEDYYKAPHKPKLPLRWLSKEAFQLSRFTSASDVWMFGVTLWELFSKGKAPYANFSNEDVVEMINMRSLLECPTNCPPSMYSLIIECWNEHPDRRPSFSELSSRLQSMCINGAMQQPFLHLQNRASSSISGGSGAGPKTNKTTSSSHSSSFRNNATILAGNLNGAAFHHANNSGNPQTNINAVSHKMTNLGGLIHSTPISQKNRRHQTAEDSPLMTKLEGNCDYSDDDGDADSD</sequence>
<dbReference type="WBParaSite" id="RSKR_0000529200.1">
    <property type="protein sequence ID" value="RSKR_0000529200.1"/>
    <property type="gene ID" value="RSKR_0000529200"/>
</dbReference>